<dbReference type="PROSITE" id="PS51257">
    <property type="entry name" value="PROKAR_LIPOPROTEIN"/>
    <property type="match status" value="1"/>
</dbReference>
<feature type="domain" description="Periplasmic binding protein" evidence="4">
    <location>
        <begin position="52"/>
        <end position="297"/>
    </location>
</feature>
<protein>
    <submittedName>
        <fullName evidence="5">Substrate-binding domain-containing protein</fullName>
    </submittedName>
</protein>
<accession>A0ABT1EAL3</accession>
<dbReference type="RefSeq" id="WP_262066627.1">
    <property type="nucleotide sequence ID" value="NZ_JAMXOD010000014.1"/>
</dbReference>
<proteinExistence type="predicted"/>
<comment type="subcellular location">
    <subcellularLocation>
        <location evidence="1">Cell envelope</location>
    </subcellularLocation>
</comment>
<dbReference type="PANTHER" id="PTHR30036:SF1">
    <property type="entry name" value="D-XYLOSE-BINDING PERIPLASMIC PROTEIN"/>
    <property type="match status" value="1"/>
</dbReference>
<keyword evidence="6" id="KW-1185">Reference proteome</keyword>
<comment type="caution">
    <text evidence="5">The sequence shown here is derived from an EMBL/GenBank/DDBJ whole genome shotgun (WGS) entry which is preliminary data.</text>
</comment>
<evidence type="ECO:0000313" key="6">
    <source>
        <dbReference type="Proteomes" id="UP001523566"/>
    </source>
</evidence>
<sequence>MNKKKRYISIVVVLLLLTMSMSCANTESVKEEKKSEKEKAKIGITFDTFVLDRWIRDRDVFLSTAQKLGAKVDVQNANGDEDKQREQIKKFIEEKMDAIVIVAVNCYQLSDVVREARNAGIVVVSYDRLIQSAKTDLYLTVDNEIVGQKMAEMIMDKLPDGGNIVMICGPEMDTNSIDVASGFERKITDDKWKIIYKNNVKAWTPENGFLAVTEAFESVGNTKIDAVMCGNDGLAGYAIRALSEMQKAGEVIVVGQDADLEACQRVVEGTQSMTVYKPIEELAKVAAECTIKLINKEDIGTIGDISQMKTIENGAAVEYRGLLPIAVTKESMDEIIIDSGFHLREEVYLNVEAQ</sequence>
<dbReference type="Proteomes" id="UP001523566">
    <property type="component" value="Unassembled WGS sequence"/>
</dbReference>
<evidence type="ECO:0000256" key="2">
    <source>
        <dbReference type="ARBA" id="ARBA00022729"/>
    </source>
</evidence>
<evidence type="ECO:0000313" key="5">
    <source>
        <dbReference type="EMBL" id="MCP1102843.1"/>
    </source>
</evidence>
<dbReference type="Pfam" id="PF13407">
    <property type="entry name" value="Peripla_BP_4"/>
    <property type="match status" value="1"/>
</dbReference>
<evidence type="ECO:0000256" key="1">
    <source>
        <dbReference type="ARBA" id="ARBA00004196"/>
    </source>
</evidence>
<dbReference type="InterPro" id="IPR028082">
    <property type="entry name" value="Peripla_BP_I"/>
</dbReference>
<feature type="signal peptide" evidence="3">
    <location>
        <begin position="1"/>
        <end position="24"/>
    </location>
</feature>
<dbReference type="EMBL" id="JAMZFW010000014">
    <property type="protein sequence ID" value="MCP1102843.1"/>
    <property type="molecule type" value="Genomic_DNA"/>
</dbReference>
<reference evidence="5 6" key="1">
    <citation type="journal article" date="2022" name="Genome Biol. Evol.">
        <title>Host diet, physiology and behaviors set the stage for Lachnospiraceae cladogenesis.</title>
        <authorList>
            <person name="Vera-Ponce De Leon A."/>
            <person name="Schneider M."/>
            <person name="Jahnes B.C."/>
            <person name="Sadowski V."/>
            <person name="Camuy-Velez L.A."/>
            <person name="Duan J."/>
            <person name="Sabree Z.L."/>
        </authorList>
    </citation>
    <scope>NUCLEOTIDE SEQUENCE [LARGE SCALE GENOMIC DNA]</scope>
    <source>
        <strain evidence="5 6">PAL113</strain>
    </source>
</reference>
<name>A0ABT1EAL3_9FIRM</name>
<evidence type="ECO:0000256" key="3">
    <source>
        <dbReference type="SAM" id="SignalP"/>
    </source>
</evidence>
<dbReference type="Gene3D" id="3.40.50.2300">
    <property type="match status" value="2"/>
</dbReference>
<feature type="chain" id="PRO_5045563371" evidence="3">
    <location>
        <begin position="25"/>
        <end position="354"/>
    </location>
</feature>
<dbReference type="InterPro" id="IPR050555">
    <property type="entry name" value="Bact_Solute-Bind_Prot2"/>
</dbReference>
<gene>
    <name evidence="5" type="ORF">NK125_10485</name>
</gene>
<evidence type="ECO:0000259" key="4">
    <source>
        <dbReference type="Pfam" id="PF13407"/>
    </source>
</evidence>
<organism evidence="5 6">
    <name type="scientific">Aequitasia blattaphilus</name>
    <dbReference type="NCBI Taxonomy" id="2949332"/>
    <lineage>
        <taxon>Bacteria</taxon>
        <taxon>Bacillati</taxon>
        <taxon>Bacillota</taxon>
        <taxon>Clostridia</taxon>
        <taxon>Lachnospirales</taxon>
        <taxon>Lachnospiraceae</taxon>
        <taxon>Aequitasia</taxon>
    </lineage>
</organism>
<dbReference type="InterPro" id="IPR025997">
    <property type="entry name" value="SBP_2_dom"/>
</dbReference>
<dbReference type="SUPFAM" id="SSF53822">
    <property type="entry name" value="Periplasmic binding protein-like I"/>
    <property type="match status" value="1"/>
</dbReference>
<keyword evidence="2 3" id="KW-0732">Signal</keyword>
<dbReference type="PANTHER" id="PTHR30036">
    <property type="entry name" value="D-XYLOSE-BINDING PERIPLASMIC PROTEIN"/>
    <property type="match status" value="1"/>
</dbReference>